<gene>
    <name evidence="3" type="ORF">SNE40_003677</name>
</gene>
<evidence type="ECO:0000313" key="3">
    <source>
        <dbReference type="EMBL" id="KAK6192149.1"/>
    </source>
</evidence>
<dbReference type="EMBL" id="JAZGQO010000002">
    <property type="protein sequence ID" value="KAK6192149.1"/>
    <property type="molecule type" value="Genomic_DNA"/>
</dbReference>
<name>A0AAN8KEN6_PATCE</name>
<comment type="caution">
    <text evidence="3">The sequence shown here is derived from an EMBL/GenBank/DDBJ whole genome shotgun (WGS) entry which is preliminary data.</text>
</comment>
<organism evidence="3 4">
    <name type="scientific">Patella caerulea</name>
    <name type="common">Rayed Mediterranean limpet</name>
    <dbReference type="NCBI Taxonomy" id="87958"/>
    <lineage>
        <taxon>Eukaryota</taxon>
        <taxon>Metazoa</taxon>
        <taxon>Spiralia</taxon>
        <taxon>Lophotrochozoa</taxon>
        <taxon>Mollusca</taxon>
        <taxon>Gastropoda</taxon>
        <taxon>Patellogastropoda</taxon>
        <taxon>Patelloidea</taxon>
        <taxon>Patellidae</taxon>
        <taxon>Patella</taxon>
    </lineage>
</organism>
<evidence type="ECO:0000313" key="4">
    <source>
        <dbReference type="Proteomes" id="UP001347796"/>
    </source>
</evidence>
<proteinExistence type="predicted"/>
<dbReference type="PANTHER" id="PTHR23159:SF31">
    <property type="entry name" value="CENTROSOME-ASSOCIATED PROTEIN CEP250 ISOFORM X1"/>
    <property type="match status" value="1"/>
</dbReference>
<dbReference type="Proteomes" id="UP001347796">
    <property type="component" value="Unassembled WGS sequence"/>
</dbReference>
<feature type="coiled-coil region" evidence="1">
    <location>
        <begin position="1249"/>
        <end position="1374"/>
    </location>
</feature>
<feature type="region of interest" description="Disordered" evidence="2">
    <location>
        <begin position="1128"/>
        <end position="1148"/>
    </location>
</feature>
<protein>
    <submittedName>
        <fullName evidence="3">Uncharacterized protein</fullName>
    </submittedName>
</protein>
<dbReference type="PANTHER" id="PTHR23159">
    <property type="entry name" value="CENTROSOMAL PROTEIN 2"/>
    <property type="match status" value="1"/>
</dbReference>
<feature type="coiled-coil region" evidence="1">
    <location>
        <begin position="856"/>
        <end position="1023"/>
    </location>
</feature>
<sequence length="1493" mass="171514">MEALQTQIPCNKENTPIKEVKKKSVDNLNRSVSPLKILSDQCPSGKKAPSIRRILGDLPTPKTDNVTKKKSRSFDNDSCQQDSFTPVRNKSLRKSVGGQLASKTSSSTKKPDGSPSKLKFEIRPDALDKEDVHKNNGEQFIDHAEWIIPVPIRSTIQKTFDRRKTVPQIIISNQDDECKILNQQDSHLTSEDDAEISEFIDFVLNRCLEDVLSGDAKVNRIEVPAIQIIPATPLEDEEQTTSDNILADDPPVLQLDNFTTEDTSQIDSKSIQPFDDINSANIQSEQTDYNPEFCDIFSDNIENDSDKENVQPVPNVTSFSSLHIDCDEDVVYSPTNSPYSLSCMSVSNFGDENTLHNNNLQFSIFSPDVACSPICYKNFQKSNSKRTILASLPILQHDDSEEISESCDEKVVEYDCEEANICENPVQPSTILDLSTRDIGCSPLKDTNTYSSIETNTDTKEFNDISVLTETVGVNSVGLSPIKGVTKDMDTMTNATEAMLNKSMETEQVSVFDKSMMTQYDLQDESMMTDSTPVSNVETTMTPFKLLNKKGKRMTAEEVRRQHPRIVANQIDTTLVCNEKLQSEIKILTKDNARLKTVIKDLKVKLKTISKELEEFESIRREEKKDDQKSQDEKLKSLHTIISNQEDRLKTQEKVYNTLQDKIQEYEVCQLQLEKDVVEKQQQYETELNQQSVLHTEQLQKMKIEELNYKEQYEGAKRIVQEQEIQLVLLSEVEGEADKLLTKQDILMKDLYNMRGMIKGAVNNNISTKQHLQLQWNNLEEKKSQVGIIVDGYKMNNKLLLEEMADLQHVMTEKNKKIEELEEKYLSTVGDLEMAATEYYAQQTELSEARSTIESYSNLESDLTSAYKEIQTLQSTLKQTEDTLHHEQYRYTNLQEEFVLVKQDFQDQVTQLENLVVNLQRTVDFREKDIDKLEIKLYNDYNKLEEQKDQLDSLETQLFKCQEEIEQKTEELERVQRFAQEQEGVGEICLQSAREADEKNAKLTLLINNLQTINKENEEKQSQLLTSFGQLQQDYLASRESLKETQDRHRTTIANKDEELDQAKYFLLHLDSKITAYIDKLKSKISHEVSNRRKLFRQAIDNISASSQERLVDIGVEPIASSTHASLSILGPNAKPHRHASSLSPTKDTFQSISFKQSHNSLNTSVYNHITTQSHTPSKSFSISEETQRSCQKLDQLVERRRRSRSSATVKSNRHLDYGEVVSDNVKDGPVLFDSCRDSTGNGSLTDVYKMVEKRFDEVERLVAALEKNTIKTVENLTSEKDDLEDMKYRLERQVHLLKSEIAVRSEAISQVNEEKTRLDNKVQELTDCLVKYSDQHEQIKIHERDNEKLKLDLQCQKDEIKLLTEELDMLFSKTRRLNSNGSDDRQQLFELERKNQQLRMKIIEDYNSYIESDSQNKRKMQTLEDNWLQSKAEVSRYSELVDTIKETLKTNKDYIEEVPSLNQLLNIIKGSDITATTPATDIFHSFYDSFMF</sequence>
<feature type="compositionally biased region" description="Polar residues" evidence="2">
    <location>
        <begin position="76"/>
        <end position="88"/>
    </location>
</feature>
<evidence type="ECO:0000256" key="1">
    <source>
        <dbReference type="SAM" id="Coils"/>
    </source>
</evidence>
<keyword evidence="4" id="KW-1185">Reference proteome</keyword>
<reference evidence="3 4" key="1">
    <citation type="submission" date="2024-01" db="EMBL/GenBank/DDBJ databases">
        <title>The genome of the rayed Mediterranean limpet Patella caerulea (Linnaeus, 1758).</title>
        <authorList>
            <person name="Anh-Thu Weber A."/>
            <person name="Halstead-Nussloch G."/>
        </authorList>
    </citation>
    <scope>NUCLEOTIDE SEQUENCE [LARGE SCALE GENOMIC DNA]</scope>
    <source>
        <strain evidence="3">AATW-2023a</strain>
        <tissue evidence="3">Whole specimen</tissue>
    </source>
</reference>
<feature type="compositionally biased region" description="Basic and acidic residues" evidence="2">
    <location>
        <begin position="15"/>
        <end position="25"/>
    </location>
</feature>
<evidence type="ECO:0000256" key="2">
    <source>
        <dbReference type="SAM" id="MobiDB-lite"/>
    </source>
</evidence>
<feature type="compositionally biased region" description="Polar residues" evidence="2">
    <location>
        <begin position="1"/>
        <end position="14"/>
    </location>
</feature>
<keyword evidence="1" id="KW-0175">Coiled coil</keyword>
<feature type="region of interest" description="Disordered" evidence="2">
    <location>
        <begin position="1"/>
        <end position="119"/>
    </location>
</feature>
<feature type="coiled-coil region" evidence="1">
    <location>
        <begin position="578"/>
        <end position="662"/>
    </location>
</feature>
<accession>A0AAN8KEN6</accession>